<feature type="compositionally biased region" description="Basic and acidic residues" evidence="2">
    <location>
        <begin position="97"/>
        <end position="107"/>
    </location>
</feature>
<dbReference type="SUPFAM" id="SSF48403">
    <property type="entry name" value="Ankyrin repeat"/>
    <property type="match status" value="2"/>
</dbReference>
<feature type="compositionally biased region" description="Low complexity" evidence="2">
    <location>
        <begin position="215"/>
        <end position="225"/>
    </location>
</feature>
<dbReference type="EMBL" id="BRYA01000531">
    <property type="protein sequence ID" value="GMI21505.1"/>
    <property type="molecule type" value="Genomic_DNA"/>
</dbReference>
<dbReference type="InterPro" id="IPR036020">
    <property type="entry name" value="WW_dom_sf"/>
</dbReference>
<sequence length="1075" mass="115205">MESSSSGDSAVPPSHHPPISSVPPNGSPKPPPSTEPYTIPHRISGQAFDTYENYPPTAFPPSSPSAQPPLNPSQQSVSPYNPSAALALAKSLAKTSSDLHDAARELNQHTSSFNAPELTATMLTLPNPVPHAASDPPPQRERKKSVKNIVQQFEHQLYLDRKTAPTHPSSAASSHSNFDYSDDDDMDDNQSELSFSIENPPAHTLNPPPHQASGLSLSLNSNSSLHALPISFPPPNTTSNPTSRASTPSSVNYAPSSPSSSVNQYISSTEVSPVPFEMLVSEPDPPQIAEPPLLPAQQAFAQPHYKLSAKFESKRFAKTPPPSLSPTPSPWKKCTTSDENNYTYYFNEITGESSWDQPADYNSPPTSPPRQMQVPSSPPKLTSSPPPSDIVRPTSSSIISAASNNGTPLHIVSSQCSIQGMLLLISNGAEVNCVDSAGNTPLHKICELPKGQNKGLVDCVKMLLECGANTNVVNGEGKTALHLAVLNGHEAVVSALSTHPSCDIGVLDSNGQNALHLSAVVGELGCMQIIVLAGQQGVVKQENVEASPWIPCTTESGSVYYYNTETGDSSWDNPFRQAPQPPPTSTAPEPASWTEENRQEEEEEVESLSGGGLADPSYPPLTAIPPRLFDESKQRLSPSNDSETDTFIDADDDNNLETDQGNTDGAPANNNDTHMAIWNKFFQNAMKSQIGTQPNGPSAPQNWGKHLEDDEYFELLELSLRPDNQNDEHTKSASLFASVLRGETENVEKVLLAGAVANCADKSGRTPLHHACRVGDQKIVAVLCDYGADVDATDVQGNSPLHIAAVRGTEGVLRFLLESASVVHTQNKNGDTALHLAVWHGNKVCVAALFEYGAQVDSRNDGGLNCFDNVMARSPMAYKMPKALWKTMRFVEEILQRNGVKTSLPLPPREGSGGGGGGGGHYRAAGGAQQYSGGGSQRYGGHTGGQQYGGGAPPPQHQYGGAPPPQYQYGGAQHQQQQHEMSGGQYLSHQQRVAFKQQPSKQQYAHGGQQRGILPPQQKPRLQQSYGSSYPAAPRPRIILQQQGKREPGQHIVSDATPTSTSSKIPTGRTTAHRQ</sequence>
<dbReference type="Proteomes" id="UP001165065">
    <property type="component" value="Unassembled WGS sequence"/>
</dbReference>
<feature type="compositionally biased region" description="Low complexity" evidence="2">
    <location>
        <begin position="967"/>
        <end position="986"/>
    </location>
</feature>
<feature type="repeat" description="ANK" evidence="1">
    <location>
        <begin position="829"/>
        <end position="861"/>
    </location>
</feature>
<dbReference type="Gene3D" id="2.20.70.10">
    <property type="match status" value="2"/>
</dbReference>
<feature type="repeat" description="ANK" evidence="1">
    <location>
        <begin position="763"/>
        <end position="795"/>
    </location>
</feature>
<evidence type="ECO:0000256" key="1">
    <source>
        <dbReference type="PROSITE-ProRule" id="PRU00023"/>
    </source>
</evidence>
<feature type="compositionally biased region" description="Low complexity" evidence="2">
    <location>
        <begin position="165"/>
        <end position="179"/>
    </location>
</feature>
<dbReference type="Gene3D" id="1.25.40.20">
    <property type="entry name" value="Ankyrin repeat-containing domain"/>
    <property type="match status" value="2"/>
</dbReference>
<feature type="region of interest" description="Disordered" evidence="2">
    <location>
        <begin position="565"/>
        <end position="669"/>
    </location>
</feature>
<evidence type="ECO:0000313" key="4">
    <source>
        <dbReference type="EMBL" id="GMI21505.1"/>
    </source>
</evidence>
<dbReference type="SUPFAM" id="SSF51045">
    <property type="entry name" value="WW domain"/>
    <property type="match status" value="2"/>
</dbReference>
<name>A0A9W7L240_9STRA</name>
<organism evidence="4 5">
    <name type="scientific">Triparma columacea</name>
    <dbReference type="NCBI Taxonomy" id="722753"/>
    <lineage>
        <taxon>Eukaryota</taxon>
        <taxon>Sar</taxon>
        <taxon>Stramenopiles</taxon>
        <taxon>Ochrophyta</taxon>
        <taxon>Bolidophyceae</taxon>
        <taxon>Parmales</taxon>
        <taxon>Triparmaceae</taxon>
        <taxon>Triparma</taxon>
    </lineage>
</organism>
<feature type="compositionally biased region" description="Pro residues" evidence="2">
    <location>
        <begin position="25"/>
        <end position="34"/>
    </location>
</feature>
<dbReference type="InterPro" id="IPR002110">
    <property type="entry name" value="Ankyrin_rpt"/>
</dbReference>
<feature type="repeat" description="ANK" evidence="1">
    <location>
        <begin position="796"/>
        <end position="828"/>
    </location>
</feature>
<dbReference type="PANTHER" id="PTHR24184:SF11">
    <property type="entry name" value="ANKYRIN REPEAT AND SOCS BOX CONTAINING 3"/>
    <property type="match status" value="1"/>
</dbReference>
<dbReference type="InterPro" id="IPR036770">
    <property type="entry name" value="Ankyrin_rpt-contain_sf"/>
</dbReference>
<feature type="compositionally biased region" description="Low complexity" evidence="2">
    <location>
        <begin position="922"/>
        <end position="931"/>
    </location>
</feature>
<dbReference type="SMART" id="SM00456">
    <property type="entry name" value="WW"/>
    <property type="match status" value="2"/>
</dbReference>
<feature type="compositionally biased region" description="Low complexity" evidence="2">
    <location>
        <begin position="237"/>
        <end position="264"/>
    </location>
</feature>
<dbReference type="CDD" id="cd00201">
    <property type="entry name" value="WW"/>
    <property type="match status" value="2"/>
</dbReference>
<evidence type="ECO:0000259" key="3">
    <source>
        <dbReference type="PROSITE" id="PS50020"/>
    </source>
</evidence>
<feature type="region of interest" description="Disordered" evidence="2">
    <location>
        <begin position="353"/>
        <end position="393"/>
    </location>
</feature>
<feature type="compositionally biased region" description="Polar residues" evidence="2">
    <location>
        <begin position="657"/>
        <end position="669"/>
    </location>
</feature>
<proteinExistence type="predicted"/>
<keyword evidence="5" id="KW-1185">Reference proteome</keyword>
<dbReference type="PRINTS" id="PR01415">
    <property type="entry name" value="ANKYRIN"/>
</dbReference>
<gene>
    <name evidence="4" type="ORF">TrCOL_g9938</name>
</gene>
<dbReference type="SMART" id="SM00248">
    <property type="entry name" value="ANK"/>
    <property type="match status" value="7"/>
</dbReference>
<dbReference type="Pfam" id="PF12796">
    <property type="entry name" value="Ank_2"/>
    <property type="match status" value="2"/>
</dbReference>
<feature type="region of interest" description="Disordered" evidence="2">
    <location>
        <begin position="95"/>
        <end position="264"/>
    </location>
</feature>
<feature type="region of interest" description="Disordered" evidence="2">
    <location>
        <begin position="901"/>
        <end position="1075"/>
    </location>
</feature>
<comment type="caution">
    <text evidence="4">The sequence shown here is derived from an EMBL/GenBank/DDBJ whole genome shotgun (WGS) entry which is preliminary data.</text>
</comment>
<dbReference type="InterPro" id="IPR001202">
    <property type="entry name" value="WW_dom"/>
</dbReference>
<protein>
    <recommendedName>
        <fullName evidence="3">WW domain-containing protein</fullName>
    </recommendedName>
</protein>
<feature type="compositionally biased region" description="Polar residues" evidence="2">
    <location>
        <begin position="987"/>
        <end position="1003"/>
    </location>
</feature>
<dbReference type="PROSITE" id="PS01159">
    <property type="entry name" value="WW_DOMAIN_1"/>
    <property type="match status" value="1"/>
</dbReference>
<feature type="compositionally biased region" description="Acidic residues" evidence="2">
    <location>
        <begin position="180"/>
        <end position="190"/>
    </location>
</feature>
<dbReference type="PROSITE" id="PS50020">
    <property type="entry name" value="WW_DOMAIN_2"/>
    <property type="match status" value="2"/>
</dbReference>
<feature type="repeat" description="ANK" evidence="1">
    <location>
        <begin position="476"/>
        <end position="496"/>
    </location>
</feature>
<dbReference type="PROSITE" id="PS50297">
    <property type="entry name" value="ANK_REP_REGION"/>
    <property type="match status" value="4"/>
</dbReference>
<accession>A0A9W7L240</accession>
<dbReference type="Pfam" id="PF13606">
    <property type="entry name" value="Ank_3"/>
    <property type="match status" value="1"/>
</dbReference>
<dbReference type="AlphaFoldDB" id="A0A9W7L240"/>
<feature type="compositionally biased region" description="Gly residues" evidence="2">
    <location>
        <begin position="932"/>
        <end position="951"/>
    </location>
</feature>
<feature type="repeat" description="ANK" evidence="1">
    <location>
        <begin position="437"/>
        <end position="475"/>
    </location>
</feature>
<feature type="region of interest" description="Disordered" evidence="2">
    <location>
        <begin position="1"/>
        <end position="82"/>
    </location>
</feature>
<feature type="compositionally biased region" description="Gly residues" evidence="2">
    <location>
        <begin position="911"/>
        <end position="921"/>
    </location>
</feature>
<feature type="repeat" description="ANK" evidence="1">
    <location>
        <begin position="404"/>
        <end position="436"/>
    </location>
</feature>
<keyword evidence="1" id="KW-0040">ANK repeat</keyword>
<feature type="domain" description="WW" evidence="3">
    <location>
        <begin position="325"/>
        <end position="360"/>
    </location>
</feature>
<feature type="compositionally biased region" description="Pro residues" evidence="2">
    <location>
        <begin position="952"/>
        <end position="966"/>
    </location>
</feature>
<dbReference type="PROSITE" id="PS50088">
    <property type="entry name" value="ANK_REPEAT"/>
    <property type="match status" value="6"/>
</dbReference>
<feature type="domain" description="WW" evidence="3">
    <location>
        <begin position="547"/>
        <end position="576"/>
    </location>
</feature>
<reference evidence="5" key="1">
    <citation type="journal article" date="2023" name="Commun. Biol.">
        <title>Genome analysis of Parmales, the sister group of diatoms, reveals the evolutionary specialization of diatoms from phago-mixotrophs to photoautotrophs.</title>
        <authorList>
            <person name="Ban H."/>
            <person name="Sato S."/>
            <person name="Yoshikawa S."/>
            <person name="Yamada K."/>
            <person name="Nakamura Y."/>
            <person name="Ichinomiya M."/>
            <person name="Sato N."/>
            <person name="Blanc-Mathieu R."/>
            <person name="Endo H."/>
            <person name="Kuwata A."/>
            <person name="Ogata H."/>
        </authorList>
    </citation>
    <scope>NUCLEOTIDE SEQUENCE [LARGE SCALE GENOMIC DNA]</scope>
</reference>
<evidence type="ECO:0000256" key="2">
    <source>
        <dbReference type="SAM" id="MobiDB-lite"/>
    </source>
</evidence>
<evidence type="ECO:0000313" key="5">
    <source>
        <dbReference type="Proteomes" id="UP001165065"/>
    </source>
</evidence>
<dbReference type="GO" id="GO:0005929">
    <property type="term" value="C:cilium"/>
    <property type="evidence" value="ECO:0007669"/>
    <property type="project" value="TreeGrafter"/>
</dbReference>
<feature type="compositionally biased region" description="Acidic residues" evidence="2">
    <location>
        <begin position="642"/>
        <end position="656"/>
    </location>
</feature>
<dbReference type="Pfam" id="PF00397">
    <property type="entry name" value="WW"/>
    <property type="match status" value="2"/>
</dbReference>
<feature type="compositionally biased region" description="Polar residues" evidence="2">
    <location>
        <begin position="1056"/>
        <end position="1075"/>
    </location>
</feature>
<dbReference type="OrthoDB" id="194358at2759"/>
<dbReference type="PANTHER" id="PTHR24184">
    <property type="entry name" value="SI:CH211-189E2.2"/>
    <property type="match status" value="1"/>
</dbReference>
<feature type="compositionally biased region" description="Low complexity" evidence="2">
    <location>
        <begin position="1"/>
        <end position="24"/>
    </location>
</feature>
<feature type="compositionally biased region" description="Pro residues" evidence="2">
    <location>
        <begin position="57"/>
        <end position="71"/>
    </location>
</feature>